<dbReference type="EMBL" id="CP016621">
    <property type="protein sequence ID" value="ANY85455.1"/>
    <property type="molecule type" value="Genomic_DNA"/>
</dbReference>
<dbReference type="KEGG" id="moc:BB934_45385"/>
<dbReference type="AlphaFoldDB" id="A0A1B2EZN5"/>
<name>A0A1B2EZN5_9HYPH</name>
<reference evidence="1" key="1">
    <citation type="submission" date="2016-07" db="EMBL/GenBank/DDBJ databases">
        <title>Microvirga ossetica sp. nov. a new species of rhizobia isolated from root nodules of the legume species Vicia alpestris Steven originated from North Ossetia region in the Caucasus.</title>
        <authorList>
            <person name="Safronova V.I."/>
            <person name="Kuznetsova I.G."/>
            <person name="Sazanova A.L."/>
            <person name="Belimov A."/>
            <person name="Andronov E."/>
            <person name="Osledkin Y.S."/>
            <person name="Onishchuk O.P."/>
            <person name="Kurchak O.N."/>
            <person name="Shaposhnikov A.I."/>
            <person name="Willems A."/>
            <person name="Tikhonovich I.A."/>
        </authorList>
    </citation>
    <scope>NUCLEOTIDE SEQUENCE [LARGE SCALE GENOMIC DNA]</scope>
    <source>
        <strain evidence="1">V5/3M</strain>
        <plasmid evidence="1">unnamed5</plasmid>
    </source>
</reference>
<organism evidence="1">
    <name type="scientific">Microvirga ossetica</name>
    <dbReference type="NCBI Taxonomy" id="1882682"/>
    <lineage>
        <taxon>Bacteria</taxon>
        <taxon>Pseudomonadati</taxon>
        <taxon>Pseudomonadota</taxon>
        <taxon>Alphaproteobacteria</taxon>
        <taxon>Hyphomicrobiales</taxon>
        <taxon>Methylobacteriaceae</taxon>
        <taxon>Microvirga</taxon>
    </lineage>
</organism>
<gene>
    <name evidence="1" type="ORF">BB934_45385</name>
</gene>
<geneLocation type="plasmid" evidence="1">
    <name>unnamed5</name>
</geneLocation>
<proteinExistence type="predicted"/>
<accession>A0A1B2EZN5</accession>
<sequence length="148" mass="16800">MVGRGQSPAFPRAAVCGDGFGEGSNLPPDRIERTYQVTIDYAALHAAEGDYRLHIEADYSIVMDGIHFSIVHDKWKGHVVFIDSKGEKTWTGIKAMTLKSDDPDYSGLRAMLRGELHRHREHRAKTGRRLEINRMRAREAKRKVRQSA</sequence>
<evidence type="ECO:0000313" key="1">
    <source>
        <dbReference type="EMBL" id="ANY85455.1"/>
    </source>
</evidence>
<protein>
    <submittedName>
        <fullName evidence="1">Uncharacterized protein</fullName>
    </submittedName>
</protein>
<keyword evidence="1" id="KW-0614">Plasmid</keyword>